<evidence type="ECO:0000259" key="2">
    <source>
        <dbReference type="Pfam" id="PF11838"/>
    </source>
</evidence>
<reference evidence="3" key="2">
    <citation type="submission" date="2023-03" db="EMBL/GenBank/DDBJ databases">
        <authorList>
            <person name="Inwood S.N."/>
            <person name="Skelly J.G."/>
            <person name="Guhlin J."/>
            <person name="Harrop T.W.R."/>
            <person name="Goldson S.G."/>
            <person name="Dearden P.K."/>
        </authorList>
    </citation>
    <scope>NUCLEOTIDE SEQUENCE</scope>
    <source>
        <strain evidence="3">Lincoln</strain>
        <tissue evidence="3">Whole body</tissue>
    </source>
</reference>
<proteinExistence type="inferred from homology"/>
<dbReference type="PANTHER" id="PTHR11533">
    <property type="entry name" value="PROTEASE M1 ZINC METALLOPROTEASE"/>
    <property type="match status" value="1"/>
</dbReference>
<dbReference type="GO" id="GO:0005615">
    <property type="term" value="C:extracellular space"/>
    <property type="evidence" value="ECO:0007669"/>
    <property type="project" value="TreeGrafter"/>
</dbReference>
<dbReference type="Proteomes" id="UP001168972">
    <property type="component" value="Unassembled WGS sequence"/>
</dbReference>
<dbReference type="Gene3D" id="1.10.3480.20">
    <property type="match status" value="1"/>
</dbReference>
<dbReference type="AlphaFoldDB" id="A0AA39FEB3"/>
<dbReference type="PANTHER" id="PTHR11533:SF299">
    <property type="entry name" value="AMINOPEPTIDASE"/>
    <property type="match status" value="1"/>
</dbReference>
<evidence type="ECO:0000256" key="1">
    <source>
        <dbReference type="ARBA" id="ARBA00010136"/>
    </source>
</evidence>
<dbReference type="Pfam" id="PF11838">
    <property type="entry name" value="ERAP1_C"/>
    <property type="match status" value="1"/>
</dbReference>
<keyword evidence="4" id="KW-1185">Reference proteome</keyword>
<dbReference type="InterPro" id="IPR027268">
    <property type="entry name" value="Peptidase_M4/M1_CTD_sf"/>
</dbReference>
<dbReference type="Gene3D" id="2.60.40.1910">
    <property type="match status" value="1"/>
</dbReference>
<accession>A0AA39FEB3</accession>
<feature type="domain" description="ERAP1-like C-terminal" evidence="2">
    <location>
        <begin position="252"/>
        <end position="425"/>
    </location>
</feature>
<dbReference type="GO" id="GO:0043171">
    <property type="term" value="P:peptide catabolic process"/>
    <property type="evidence" value="ECO:0007669"/>
    <property type="project" value="TreeGrafter"/>
</dbReference>
<protein>
    <recommendedName>
        <fullName evidence="2">ERAP1-like C-terminal domain-containing protein</fullName>
    </recommendedName>
</protein>
<dbReference type="GO" id="GO:0005737">
    <property type="term" value="C:cytoplasm"/>
    <property type="evidence" value="ECO:0007669"/>
    <property type="project" value="TreeGrafter"/>
</dbReference>
<sequence length="448" mass="52813">MTSFSKQRVLFNNEESTTNDKLDLIITISRAVVSQWVGILIYPESRSDFWVYRALAHYVADFMMETIEPTFRIRDSFLARTILWTRCDRDLDALTTIPFYLFDTWDDKMYFRREDYLGYQAMTIIAMIHEIYNFEDTGSVLKHALMRWGRHEFGPSQSVMMHAMTKQNVNKMINDWSKMPGIPVIHVTLDRTEQYAELIQERFNPSGPWNSDQFTWTIPIRCYNLSSNEYYHHWMERERSLSMKAADIKNCLLNMSTFVPYRINYPESWWLEIIADLKENPKNLSEMLKMRIIDDMLEFCVAGYIQISVIFDLLTYLSNEMDYFPWLAGAKALTKLRAILGTTRIENYISHFKQLTVNIVSNVYDWVEKEIATLPSPDDVKKNNDIMSHHYFRLHRKNILNIACGFGHEKCLNDAESRLKCYVDEVSSDECQNGNLKNLERDSSLNMS</sequence>
<gene>
    <name evidence="3" type="ORF">PV327_001756</name>
</gene>
<dbReference type="EMBL" id="JAQQBR010001831">
    <property type="protein sequence ID" value="KAK0167901.1"/>
    <property type="molecule type" value="Genomic_DNA"/>
</dbReference>
<dbReference type="SUPFAM" id="SSF55486">
    <property type="entry name" value="Metalloproteases ('zincins'), catalytic domain"/>
    <property type="match status" value="1"/>
</dbReference>
<dbReference type="Gene3D" id="1.10.390.10">
    <property type="entry name" value="Neutral Protease Domain 2"/>
    <property type="match status" value="1"/>
</dbReference>
<dbReference type="GO" id="GO:0070006">
    <property type="term" value="F:metalloaminopeptidase activity"/>
    <property type="evidence" value="ECO:0007669"/>
    <property type="project" value="TreeGrafter"/>
</dbReference>
<dbReference type="GO" id="GO:0016020">
    <property type="term" value="C:membrane"/>
    <property type="evidence" value="ECO:0007669"/>
    <property type="project" value="TreeGrafter"/>
</dbReference>
<evidence type="ECO:0000313" key="4">
    <source>
        <dbReference type="Proteomes" id="UP001168972"/>
    </source>
</evidence>
<organism evidence="3 4">
    <name type="scientific">Microctonus hyperodae</name>
    <name type="common">Parasitoid wasp</name>
    <dbReference type="NCBI Taxonomy" id="165561"/>
    <lineage>
        <taxon>Eukaryota</taxon>
        <taxon>Metazoa</taxon>
        <taxon>Ecdysozoa</taxon>
        <taxon>Arthropoda</taxon>
        <taxon>Hexapoda</taxon>
        <taxon>Insecta</taxon>
        <taxon>Pterygota</taxon>
        <taxon>Neoptera</taxon>
        <taxon>Endopterygota</taxon>
        <taxon>Hymenoptera</taxon>
        <taxon>Apocrita</taxon>
        <taxon>Ichneumonoidea</taxon>
        <taxon>Braconidae</taxon>
        <taxon>Euphorinae</taxon>
        <taxon>Microctonus</taxon>
    </lineage>
</organism>
<dbReference type="GO" id="GO:0006508">
    <property type="term" value="P:proteolysis"/>
    <property type="evidence" value="ECO:0007669"/>
    <property type="project" value="TreeGrafter"/>
</dbReference>
<dbReference type="InterPro" id="IPR024571">
    <property type="entry name" value="ERAP1-like_C_dom"/>
</dbReference>
<dbReference type="GO" id="GO:0042277">
    <property type="term" value="F:peptide binding"/>
    <property type="evidence" value="ECO:0007669"/>
    <property type="project" value="TreeGrafter"/>
</dbReference>
<reference evidence="3" key="1">
    <citation type="journal article" date="2023" name="bioRxiv">
        <title>Scaffold-level genome assemblies of two parasitoid biocontrol wasps reveal the parthenogenesis mechanism and an associated novel virus.</title>
        <authorList>
            <person name="Inwood S."/>
            <person name="Skelly J."/>
            <person name="Guhlin J."/>
            <person name="Harrop T."/>
            <person name="Goldson S."/>
            <person name="Dearden P."/>
        </authorList>
    </citation>
    <scope>NUCLEOTIDE SEQUENCE</scope>
    <source>
        <strain evidence="3">Lincoln</strain>
        <tissue evidence="3">Whole body</tissue>
    </source>
</reference>
<dbReference type="GO" id="GO:0008270">
    <property type="term" value="F:zinc ion binding"/>
    <property type="evidence" value="ECO:0007669"/>
    <property type="project" value="TreeGrafter"/>
</dbReference>
<evidence type="ECO:0000313" key="3">
    <source>
        <dbReference type="EMBL" id="KAK0167901.1"/>
    </source>
</evidence>
<comment type="similarity">
    <text evidence="1">Belongs to the peptidase M1 family.</text>
</comment>
<comment type="caution">
    <text evidence="3">The sequence shown here is derived from an EMBL/GenBank/DDBJ whole genome shotgun (WGS) entry which is preliminary data.</text>
</comment>
<dbReference type="InterPro" id="IPR050344">
    <property type="entry name" value="Peptidase_M1_aminopeptidases"/>
</dbReference>
<name>A0AA39FEB3_MICHY</name>